<dbReference type="InterPro" id="IPR001245">
    <property type="entry name" value="Ser-Thr/Tyr_kinase_cat_dom"/>
</dbReference>
<dbReference type="GO" id="GO:0005886">
    <property type="term" value="C:plasma membrane"/>
    <property type="evidence" value="ECO:0007669"/>
    <property type="project" value="TreeGrafter"/>
</dbReference>
<dbReference type="SUPFAM" id="SSF48726">
    <property type="entry name" value="Immunoglobulin"/>
    <property type="match status" value="1"/>
</dbReference>
<dbReference type="PROSITE" id="PS00109">
    <property type="entry name" value="PROTEIN_KINASE_TYR"/>
    <property type="match status" value="1"/>
</dbReference>
<evidence type="ECO:0000256" key="6">
    <source>
        <dbReference type="ARBA" id="ARBA00023180"/>
    </source>
</evidence>
<dbReference type="InterPro" id="IPR011009">
    <property type="entry name" value="Kinase-like_dom_sf"/>
</dbReference>
<evidence type="ECO:0000256" key="8">
    <source>
        <dbReference type="SAM" id="Phobius"/>
    </source>
</evidence>
<accession>A0AA85KGQ4</accession>
<feature type="domain" description="Ig-like" evidence="11">
    <location>
        <begin position="862"/>
        <end position="984"/>
    </location>
</feature>
<evidence type="ECO:0000256" key="5">
    <source>
        <dbReference type="ARBA" id="ARBA00023170"/>
    </source>
</evidence>
<dbReference type="GO" id="GO:0043235">
    <property type="term" value="C:receptor complex"/>
    <property type="evidence" value="ECO:0007669"/>
    <property type="project" value="TreeGrafter"/>
</dbReference>
<keyword evidence="4 8" id="KW-0472">Membrane</keyword>
<dbReference type="PROSITE" id="PS50835">
    <property type="entry name" value="IG_LIKE"/>
    <property type="match status" value="1"/>
</dbReference>
<keyword evidence="12" id="KW-1185">Reference proteome</keyword>
<keyword evidence="3 8" id="KW-1133">Transmembrane helix</keyword>
<dbReference type="Pfam" id="PF07714">
    <property type="entry name" value="PK_Tyr_Ser-Thr"/>
    <property type="match status" value="1"/>
</dbReference>
<dbReference type="WBParaSite" id="TREG1_88820.1">
    <property type="protein sequence ID" value="TREG1_88820.1"/>
    <property type="gene ID" value="TREG1_88820"/>
</dbReference>
<dbReference type="SMART" id="SM00219">
    <property type="entry name" value="TyrKc"/>
    <property type="match status" value="1"/>
</dbReference>
<feature type="transmembrane region" description="Helical" evidence="8">
    <location>
        <begin position="1336"/>
        <end position="1356"/>
    </location>
</feature>
<evidence type="ECO:0000256" key="3">
    <source>
        <dbReference type="ARBA" id="ARBA00022989"/>
    </source>
</evidence>
<dbReference type="GO" id="GO:0007169">
    <property type="term" value="P:cell surface receptor protein tyrosine kinase signaling pathway"/>
    <property type="evidence" value="ECO:0007669"/>
    <property type="project" value="TreeGrafter"/>
</dbReference>
<dbReference type="Gene3D" id="2.60.40.10">
    <property type="entry name" value="Immunoglobulins"/>
    <property type="match status" value="1"/>
</dbReference>
<evidence type="ECO:0000259" key="10">
    <source>
        <dbReference type="PROSITE" id="PS50011"/>
    </source>
</evidence>
<dbReference type="InterPro" id="IPR008266">
    <property type="entry name" value="Tyr_kinase_AS"/>
</dbReference>
<dbReference type="PROSITE" id="PS50011">
    <property type="entry name" value="PROTEIN_KINASE_DOM"/>
    <property type="match status" value="1"/>
</dbReference>
<sequence length="1633" mass="188838">MSIKLLLIIIFVHETPLLNLVNALLYEIKQNEHDRVYDVSIITSEIILTCSFGSKWFIPSTVPYKLKPAAEFSIEKNQSTLLIRLSNTNAEHSYFRGLYQCCQSSSYQGKGTVNWLPKEPACCPCCPWYEKNRCLFKQADTMNDLPKLKNTSPHCGSVFLYTNSVNMDPVQLDVIRDQPMLIPCPALNSTLKNHDPLFSIDYQLTPHRSSRQIWYPFNRSMSNPSTSVLYYYDNRFGLCLLKSQFPRVMLFMLCNYGQINQQRTVQPIWPLSTPVIAPEMHFYLQSIDSGNNEIKNVVSTNYSSNFLDEINWFLKYSDNLLTFRVSQEIKTLRLTCIGSYMQKHIVHKPVPKLCFRWKTLNKANETLLKTINQHQYYLPEDNSTWARTECLTTHQMFNKLPILYAFSSYQLSLLTRRQTMNNTLIVCETTTPDRMAPISQKIIQIVLTNSQVLNRLHVSFDCDCLVSNETKTSLGETNRLNLIISNYTFNLNVSFWTNHEIESQPFCILNKNNTQQSENYKDIQINLVRTRYAWKCCIRSKLKSVSQTVNFSIGYGKIKRNFQLLVIKSLLESPRIIQNLQSDITQEQNLLCVPSDTERGIVEYLGYNHPRNVTWFISIGNETRNYTTFDKTLLHTLSLSPIYNTTIYPKISFNKSPELAERINEVSNISSLYSNYWPEKLCAKCVSFYQTGIYSTGQEKCVIFNDFTVVEYMNSSSQDSFIDNTMNKRQLYFIIKIYGSPKSYEIDLQLNNSEIFVVEGTYVELECIRKLHTRPRKIESEKWPQLFNIYAQNNSVQNKLWLLSPYSMKVKSVIQFNASHNDQLSQFKCSHEDEQYLINFNAYKQIQPKILKPKQSVQSVKPFLKHIQLNNNSKSIDNTTEMISIELTCQAIGLPRPSIQWMKAVYNESKALIKWETVQICPAEYENDAILTIYPTNIDQSIQTCTYNLSLPFSTIFLNSLNESCYKCLASNTAGSINKQINLVYADSDYINVYPSNKLHSIIKKVGLWVSLVILPVTLITIICSIIICLYYKINLKSQYSSNISLPNILYKRIYNHFHAYQFKPPSLLSSSSTTSSSYRLYKDYKSIEHILNEILGLTNDTTIHTNSDITNTTITTTTTTSTTVATPTTTITSASTNNNNTLNETDKWLIPRKYIKRSNYPLGSGHYGTVYKAWLHCSFVRQHINCQLGDILLKGDNQNYAVAIKASSTIEQNMFKNNENHNNPSDSNNLLCLKNEIRILTNLNNCENIVKMIGIMLDSRVKRSNRNSLQGVNLILECCIHKSLANFIRSHSHQIIDTLTDYEENHPATAGDKDKLKTPVDTNELDKYRLTIGELYRFAFGIISGVVYLVKNAVIHRDLATRNILINHNYIPKISDFGLAVQLTPMNSITKDDIYNIDGEFNEDQLIDEYYRVLTPRKKLPLRILPPEALLQHKFYFSSDIWQYGLLLWELFHLETRQPFQEIRTFQELVRILTEHSVNSMNNNNNYRETSENNNSELSVNTSRSVINGEKSPPPSILERPILVNDELWEMMCEMWSCNPHKRPTAIQIYDKLKHLLEGDSQKWKCLAIPHDCNSYQSQPQKYHQHHHHHHHIHHQCTCLNCKFSRNSSSTGKDNYPLHMYENTGDCSHTPC</sequence>
<feature type="chain" id="PRO_5041707869" description="Receptor protein-tyrosine kinase" evidence="9">
    <location>
        <begin position="24"/>
        <end position="1633"/>
    </location>
</feature>
<protein>
    <recommendedName>
        <fullName evidence="14">Receptor protein-tyrosine kinase</fullName>
    </recommendedName>
</protein>
<dbReference type="InterPro" id="IPR007110">
    <property type="entry name" value="Ig-like_dom"/>
</dbReference>
<keyword evidence="9" id="KW-0732">Signal</keyword>
<evidence type="ECO:0000256" key="7">
    <source>
        <dbReference type="SAM" id="MobiDB-lite"/>
    </source>
</evidence>
<dbReference type="PANTHER" id="PTHR24416">
    <property type="entry name" value="TYROSINE-PROTEIN KINASE RECEPTOR"/>
    <property type="match status" value="1"/>
</dbReference>
<feature type="signal peptide" evidence="9">
    <location>
        <begin position="1"/>
        <end position="23"/>
    </location>
</feature>
<reference evidence="13" key="2">
    <citation type="submission" date="2023-11" db="UniProtKB">
        <authorList>
            <consortium name="WormBaseParasite"/>
        </authorList>
    </citation>
    <scope>IDENTIFICATION</scope>
</reference>
<dbReference type="InterPro" id="IPR050122">
    <property type="entry name" value="RTK"/>
</dbReference>
<feature type="compositionally biased region" description="Low complexity" evidence="7">
    <location>
        <begin position="1482"/>
        <end position="1498"/>
    </location>
</feature>
<reference evidence="12" key="1">
    <citation type="submission" date="2022-06" db="EMBL/GenBank/DDBJ databases">
        <authorList>
            <person name="Berger JAMES D."/>
            <person name="Berger JAMES D."/>
        </authorList>
    </citation>
    <scope>NUCLEOTIDE SEQUENCE [LARGE SCALE GENOMIC DNA]</scope>
</reference>
<dbReference type="InterPro" id="IPR020635">
    <property type="entry name" value="Tyr_kinase_cat_dom"/>
</dbReference>
<feature type="region of interest" description="Disordered" evidence="7">
    <location>
        <begin position="1482"/>
        <end position="1501"/>
    </location>
</feature>
<keyword evidence="6" id="KW-0325">Glycoprotein</keyword>
<evidence type="ECO:0000259" key="11">
    <source>
        <dbReference type="PROSITE" id="PS50835"/>
    </source>
</evidence>
<feature type="domain" description="Protein kinase" evidence="10">
    <location>
        <begin position="1157"/>
        <end position="1559"/>
    </location>
</feature>
<dbReference type="Gene3D" id="1.10.510.10">
    <property type="entry name" value="Transferase(Phosphotransferase) domain 1"/>
    <property type="match status" value="1"/>
</dbReference>
<organism evidence="12 13">
    <name type="scientific">Trichobilharzia regenti</name>
    <name type="common">Nasal bird schistosome</name>
    <dbReference type="NCBI Taxonomy" id="157069"/>
    <lineage>
        <taxon>Eukaryota</taxon>
        <taxon>Metazoa</taxon>
        <taxon>Spiralia</taxon>
        <taxon>Lophotrochozoa</taxon>
        <taxon>Platyhelminthes</taxon>
        <taxon>Trematoda</taxon>
        <taxon>Digenea</taxon>
        <taxon>Strigeidida</taxon>
        <taxon>Schistosomatoidea</taxon>
        <taxon>Schistosomatidae</taxon>
        <taxon>Trichobilharzia</taxon>
    </lineage>
</organism>
<dbReference type="PANTHER" id="PTHR24416:SF600">
    <property type="entry name" value="PDGF- AND VEGF-RECEPTOR RELATED, ISOFORM J"/>
    <property type="match status" value="1"/>
</dbReference>
<evidence type="ECO:0008006" key="14">
    <source>
        <dbReference type="Google" id="ProtNLM"/>
    </source>
</evidence>
<dbReference type="InterPro" id="IPR036179">
    <property type="entry name" value="Ig-like_dom_sf"/>
</dbReference>
<proteinExistence type="predicted"/>
<name>A0AA85KGQ4_TRIRE</name>
<evidence type="ECO:0000313" key="13">
    <source>
        <dbReference type="WBParaSite" id="TREG1_88820.1"/>
    </source>
</evidence>
<dbReference type="InterPro" id="IPR000719">
    <property type="entry name" value="Prot_kinase_dom"/>
</dbReference>
<dbReference type="GO" id="GO:0005524">
    <property type="term" value="F:ATP binding"/>
    <property type="evidence" value="ECO:0007669"/>
    <property type="project" value="InterPro"/>
</dbReference>
<evidence type="ECO:0000256" key="4">
    <source>
        <dbReference type="ARBA" id="ARBA00023136"/>
    </source>
</evidence>
<evidence type="ECO:0000256" key="1">
    <source>
        <dbReference type="ARBA" id="ARBA00004167"/>
    </source>
</evidence>
<dbReference type="Gene3D" id="3.30.200.20">
    <property type="entry name" value="Phosphorylase Kinase, domain 1"/>
    <property type="match status" value="1"/>
</dbReference>
<dbReference type="Proteomes" id="UP000050795">
    <property type="component" value="Unassembled WGS sequence"/>
</dbReference>
<dbReference type="SUPFAM" id="SSF56112">
    <property type="entry name" value="Protein kinase-like (PK-like)"/>
    <property type="match status" value="1"/>
</dbReference>
<comment type="subcellular location">
    <subcellularLocation>
        <location evidence="1">Membrane</location>
        <topology evidence="1">Single-pass membrane protein</topology>
    </subcellularLocation>
</comment>
<evidence type="ECO:0000313" key="12">
    <source>
        <dbReference type="Proteomes" id="UP000050795"/>
    </source>
</evidence>
<evidence type="ECO:0000256" key="9">
    <source>
        <dbReference type="SAM" id="SignalP"/>
    </source>
</evidence>
<dbReference type="GO" id="GO:0004714">
    <property type="term" value="F:transmembrane receptor protein tyrosine kinase activity"/>
    <property type="evidence" value="ECO:0007669"/>
    <property type="project" value="TreeGrafter"/>
</dbReference>
<keyword evidence="5" id="KW-0675">Receptor</keyword>
<feature type="transmembrane region" description="Helical" evidence="8">
    <location>
        <begin position="1006"/>
        <end position="1032"/>
    </location>
</feature>
<evidence type="ECO:0000256" key="2">
    <source>
        <dbReference type="ARBA" id="ARBA00022692"/>
    </source>
</evidence>
<keyword evidence="2 8" id="KW-0812">Transmembrane</keyword>
<dbReference type="InterPro" id="IPR013783">
    <property type="entry name" value="Ig-like_fold"/>
</dbReference>